<evidence type="ECO:0000256" key="1">
    <source>
        <dbReference type="SAM" id="MobiDB-lite"/>
    </source>
</evidence>
<comment type="caution">
    <text evidence="2">The sequence shown here is derived from an EMBL/GenBank/DDBJ whole genome shotgun (WGS) entry which is preliminary data.</text>
</comment>
<keyword evidence="3" id="KW-1185">Reference proteome</keyword>
<reference evidence="2" key="1">
    <citation type="submission" date="2022-03" db="EMBL/GenBank/DDBJ databases">
        <title>A functionally conserved STORR gene fusion in Papaver species that diverged 16.8 million years ago.</title>
        <authorList>
            <person name="Catania T."/>
        </authorList>
    </citation>
    <scope>NUCLEOTIDE SEQUENCE</scope>
    <source>
        <strain evidence="2">S-191538</strain>
    </source>
</reference>
<organism evidence="2 3">
    <name type="scientific">Papaver nudicaule</name>
    <name type="common">Iceland poppy</name>
    <dbReference type="NCBI Taxonomy" id="74823"/>
    <lineage>
        <taxon>Eukaryota</taxon>
        <taxon>Viridiplantae</taxon>
        <taxon>Streptophyta</taxon>
        <taxon>Embryophyta</taxon>
        <taxon>Tracheophyta</taxon>
        <taxon>Spermatophyta</taxon>
        <taxon>Magnoliopsida</taxon>
        <taxon>Ranunculales</taxon>
        <taxon>Papaveraceae</taxon>
        <taxon>Papaveroideae</taxon>
        <taxon>Papaver</taxon>
    </lineage>
</organism>
<dbReference type="Proteomes" id="UP001177140">
    <property type="component" value="Unassembled WGS sequence"/>
</dbReference>
<gene>
    <name evidence="2" type="ORF">MKW94_014762</name>
</gene>
<evidence type="ECO:0008006" key="4">
    <source>
        <dbReference type="Google" id="ProtNLM"/>
    </source>
</evidence>
<protein>
    <recommendedName>
        <fullName evidence="4">Aminotransferase-like plant mobile domain-containing protein</fullName>
    </recommendedName>
</protein>
<proteinExistence type="predicted"/>
<name>A0AA41S2E7_PAPNU</name>
<evidence type="ECO:0000313" key="2">
    <source>
        <dbReference type="EMBL" id="MCL7028034.1"/>
    </source>
</evidence>
<accession>A0AA41S2E7</accession>
<evidence type="ECO:0000313" key="3">
    <source>
        <dbReference type="Proteomes" id="UP001177140"/>
    </source>
</evidence>
<feature type="non-terminal residue" evidence="2">
    <location>
        <position position="332"/>
    </location>
</feature>
<dbReference type="AlphaFoldDB" id="A0AA41S2E7"/>
<dbReference type="EMBL" id="JAJJMA010074921">
    <property type="protein sequence ID" value="MCL7028034.1"/>
    <property type="molecule type" value="Genomic_DNA"/>
</dbReference>
<sequence length="332" mass="37700">MPPKTDTRHFRSTLGPTIEATKVIRAKIKGKPKHLEAMEKCPFWGFYRPFHEGRINLKDMTNTQKGLELILNTFDDAKQVFKINGKEFEATPEQLAVILGLQRTNGVDKYDLKHPTHEVLAAQVVFRETYLKGAASPRRGRSAKNKKKRRGEIKKADILESLYATADDVTKLDDFVKLLVLWLCASIFLNSQNGFQLAEKFLSCVFAMDQVSWPDLIHSYLLEALQKAKKPIKEIKGCTIFILFWFAEITHFIGKIEGEQGQSKPRFARWNTKVLAKSITDLGMTSLGQDLPGSFIDPFDEDEQKLITPTEIHPAIESDEDLESTSTSAQER</sequence>
<feature type="region of interest" description="Disordered" evidence="1">
    <location>
        <begin position="310"/>
        <end position="332"/>
    </location>
</feature>